<gene>
    <name evidence="8" type="primary">pepA</name>
    <name evidence="10" type="ordered locus">Weevi_0186</name>
</gene>
<dbReference type="InterPro" id="IPR043472">
    <property type="entry name" value="Macro_dom-like"/>
</dbReference>
<dbReference type="CDD" id="cd00433">
    <property type="entry name" value="Peptidase_M17"/>
    <property type="match status" value="1"/>
</dbReference>
<keyword evidence="7 8" id="KW-0464">Manganese</keyword>
<dbReference type="InterPro" id="IPR011356">
    <property type="entry name" value="Leucine_aapep/pepB"/>
</dbReference>
<dbReference type="Pfam" id="PF00883">
    <property type="entry name" value="Peptidase_M17"/>
    <property type="match status" value="1"/>
</dbReference>
<dbReference type="AlphaFoldDB" id="F0NXD6"/>
<dbReference type="Gene3D" id="3.40.220.10">
    <property type="entry name" value="Leucine Aminopeptidase, subunit E, domain 1"/>
    <property type="match status" value="1"/>
</dbReference>
<evidence type="ECO:0000256" key="5">
    <source>
        <dbReference type="ARBA" id="ARBA00022670"/>
    </source>
</evidence>
<keyword evidence="4 8" id="KW-0031">Aminopeptidase</keyword>
<evidence type="ECO:0000313" key="10">
    <source>
        <dbReference type="EMBL" id="ADX66910.1"/>
    </source>
</evidence>
<dbReference type="InterPro" id="IPR000819">
    <property type="entry name" value="Peptidase_M17_C"/>
</dbReference>
<feature type="binding site" evidence="8">
    <location>
        <position position="331"/>
    </location>
    <ligand>
        <name>Mn(2+)</name>
        <dbReference type="ChEBI" id="CHEBI:29035"/>
        <label>1</label>
    </ligand>
</feature>
<dbReference type="KEGG" id="wvi:Weevi_0186"/>
<feature type="active site" evidence="8">
    <location>
        <position position="259"/>
    </location>
</feature>
<keyword evidence="8" id="KW-0479">Metal-binding</keyword>
<protein>
    <recommendedName>
        <fullName evidence="8">Probable cytosol aminopeptidase</fullName>
        <ecNumber evidence="8">3.4.11.1</ecNumber>
    </recommendedName>
    <alternativeName>
        <fullName evidence="8">Leucine aminopeptidase</fullName>
        <shortName evidence="8">LAP</shortName>
        <ecNumber evidence="8">3.4.11.10</ecNumber>
    </alternativeName>
    <alternativeName>
        <fullName evidence="8">Leucyl aminopeptidase</fullName>
    </alternativeName>
</protein>
<accession>F0NXD6</accession>
<evidence type="ECO:0000256" key="4">
    <source>
        <dbReference type="ARBA" id="ARBA00022438"/>
    </source>
</evidence>
<dbReference type="eggNOG" id="COG0260">
    <property type="taxonomic scope" value="Bacteria"/>
</dbReference>
<keyword evidence="11" id="KW-1185">Reference proteome</keyword>
<comment type="cofactor">
    <cofactor evidence="8">
        <name>Mn(2+)</name>
        <dbReference type="ChEBI" id="CHEBI:29035"/>
    </cofactor>
    <text evidence="8">Binds 2 manganese ions per subunit.</text>
</comment>
<evidence type="ECO:0000256" key="6">
    <source>
        <dbReference type="ARBA" id="ARBA00022801"/>
    </source>
</evidence>
<keyword evidence="5 8" id="KW-0645">Protease</keyword>
<organism evidence="10 11">
    <name type="scientific">Weeksella virosa (strain ATCC 43766 / DSM 16922 / JCM 21250 / CCUG 30538 / CDC 9751 / IAM 14551 / NBRC 16016 / NCTC 11634 / CL345/78)</name>
    <dbReference type="NCBI Taxonomy" id="865938"/>
    <lineage>
        <taxon>Bacteria</taxon>
        <taxon>Pseudomonadati</taxon>
        <taxon>Bacteroidota</taxon>
        <taxon>Flavobacteriia</taxon>
        <taxon>Flavobacteriales</taxon>
        <taxon>Weeksellaceae</taxon>
        <taxon>Weeksella</taxon>
    </lineage>
</organism>
<dbReference type="Gene3D" id="3.40.630.10">
    <property type="entry name" value="Zn peptidases"/>
    <property type="match status" value="1"/>
</dbReference>
<dbReference type="PROSITE" id="PS00631">
    <property type="entry name" value="CYTOSOL_AP"/>
    <property type="match status" value="1"/>
</dbReference>
<evidence type="ECO:0000256" key="1">
    <source>
        <dbReference type="ARBA" id="ARBA00000135"/>
    </source>
</evidence>
<comment type="similarity">
    <text evidence="3 8">Belongs to the peptidase M17 family.</text>
</comment>
<comment type="catalytic activity">
    <reaction evidence="2 8">
        <text>Release of an N-terminal amino acid, preferentially leucine, but not glutamic or aspartic acids.</text>
        <dbReference type="EC" id="3.4.11.10"/>
    </reaction>
</comment>
<comment type="subcellular location">
    <subcellularLocation>
        <location evidence="8">Cytoplasm</location>
    </subcellularLocation>
</comment>
<feature type="domain" description="Cytosol aminopeptidase" evidence="9">
    <location>
        <begin position="327"/>
        <end position="334"/>
    </location>
</feature>
<dbReference type="RefSeq" id="WP_013597302.1">
    <property type="nucleotide sequence ID" value="NC_015144.1"/>
</dbReference>
<feature type="binding site" evidence="8">
    <location>
        <position position="329"/>
    </location>
    <ligand>
        <name>Mn(2+)</name>
        <dbReference type="ChEBI" id="CHEBI:29035"/>
        <label>1</label>
    </ligand>
</feature>
<feature type="active site" evidence="8">
    <location>
        <position position="333"/>
    </location>
</feature>
<dbReference type="OrthoDB" id="9809354at2"/>
<dbReference type="InterPro" id="IPR023042">
    <property type="entry name" value="Peptidase_M17_leu_NH2_pept"/>
</dbReference>
<proteinExistence type="inferred from homology"/>
<evidence type="ECO:0000259" key="9">
    <source>
        <dbReference type="PROSITE" id="PS00631"/>
    </source>
</evidence>
<comment type="function">
    <text evidence="8">Presumably involved in the processing and regular turnover of intracellular proteins. Catalyzes the removal of unsubstituted N-terminal amino acids from various peptides.</text>
</comment>
<feature type="binding site" evidence="8">
    <location>
        <position position="252"/>
    </location>
    <ligand>
        <name>Mn(2+)</name>
        <dbReference type="ChEBI" id="CHEBI:29035"/>
        <label>1</label>
    </ligand>
</feature>
<keyword evidence="6 8" id="KW-0378">Hydrolase</keyword>
<dbReference type="EC" id="3.4.11.1" evidence="8"/>
<reference evidence="11" key="2">
    <citation type="journal article" date="2011" name="Stand. Genomic Sci.">
        <title>Complete genome sequence of Weeksella virosa type strain (9751T).</title>
        <authorList>
            <person name="Lang E."/>
            <person name="Teshima H."/>
            <person name="Lucas S."/>
            <person name="Lapidus A."/>
            <person name="Hammon N."/>
            <person name="Deshpande S."/>
            <person name="Nolan M."/>
            <person name="Cheng J."/>
            <person name="Pitluck S."/>
            <person name="Liolios K."/>
            <person name="Pagani I."/>
            <person name="Mikhailova N."/>
            <person name="Ivanova N."/>
            <person name="Mavromatis K."/>
            <person name="Pati A."/>
            <person name="Tapia R."/>
            <person name="Han C."/>
            <person name="Goodwin L."/>
            <person name="Chen A."/>
            <person name="Palaniappan K."/>
            <person name="Land M."/>
            <person name="Hauser L."/>
            <person name="Chang Y."/>
            <person name="Jeffries C."/>
            <person name="Brambilla E."/>
            <person name="Kopitz M."/>
            <person name="Rohde M."/>
            <person name="Goker M."/>
            <person name="Tindall B."/>
            <person name="Detter J."/>
            <person name="Woyke T."/>
            <person name="Bristow J."/>
            <person name="Eisen J."/>
            <person name="Markowitz V."/>
            <person name="Hugenholtz P."/>
            <person name="Klenk H."/>
            <person name="Kyrpides N."/>
        </authorList>
    </citation>
    <scope>NUCLEOTIDE SEQUENCE [LARGE SCALE GENOMIC DNA]</scope>
    <source>
        <strain evidence="11">ATCC 43766 / DSM 16922 / JCM 21250 / NBRC 16016 / NCTC 11634 / CL345/78</strain>
    </source>
</reference>
<name>F0NXD6_WEEVC</name>
<evidence type="ECO:0000256" key="2">
    <source>
        <dbReference type="ARBA" id="ARBA00000967"/>
    </source>
</evidence>
<dbReference type="PANTHER" id="PTHR11963:SF23">
    <property type="entry name" value="CYTOSOL AMINOPEPTIDASE"/>
    <property type="match status" value="1"/>
</dbReference>
<dbReference type="EMBL" id="CP002455">
    <property type="protein sequence ID" value="ADX66910.1"/>
    <property type="molecule type" value="Genomic_DNA"/>
</dbReference>
<feature type="binding site" evidence="8">
    <location>
        <position position="331"/>
    </location>
    <ligand>
        <name>Mn(2+)</name>
        <dbReference type="ChEBI" id="CHEBI:29035"/>
        <label>2</label>
    </ligand>
</feature>
<reference evidence="10 11" key="1">
    <citation type="journal article" date="2011" name="Stand. Genomic Sci.">
        <title>Complete genome sequence of Weeksella virosa type strain (9751).</title>
        <authorList>
            <person name="Lang E."/>
            <person name="Teshima H."/>
            <person name="Lucas S."/>
            <person name="Lapidus A."/>
            <person name="Hammon N."/>
            <person name="Deshpande S."/>
            <person name="Nolan M."/>
            <person name="Cheng J.F."/>
            <person name="Pitluck S."/>
            <person name="Liolios K."/>
            <person name="Pagani I."/>
            <person name="Mikhailova N."/>
            <person name="Ivanova N."/>
            <person name="Mavromatis K."/>
            <person name="Pati A."/>
            <person name="Tapia R."/>
            <person name="Han C."/>
            <person name="Goodwin L."/>
            <person name="Chen A."/>
            <person name="Palaniappan K."/>
            <person name="Land M."/>
            <person name="Hauser L."/>
            <person name="Chang Y.J."/>
            <person name="Jeffries C.D."/>
            <person name="Brambilla E.M."/>
            <person name="Kopitz M."/>
            <person name="Rohde M."/>
            <person name="Goker M."/>
            <person name="Tindall B.J."/>
            <person name="Detter J.C."/>
            <person name="Woyke T."/>
            <person name="Bristow J."/>
            <person name="Eisen J.A."/>
            <person name="Markowitz V."/>
            <person name="Hugenholtz P."/>
            <person name="Klenk H.P."/>
            <person name="Kyrpides N.C."/>
        </authorList>
    </citation>
    <scope>NUCLEOTIDE SEQUENCE [LARGE SCALE GENOMIC DNA]</scope>
    <source>
        <strain evidence="11">ATCC 43766 / DSM 16922 / JCM 21250 / NBRC 16016 / NCTC 11634 / CL345/78</strain>
    </source>
</reference>
<keyword evidence="8" id="KW-0963">Cytoplasm</keyword>
<dbReference type="GO" id="GO:0070006">
    <property type="term" value="F:metalloaminopeptidase activity"/>
    <property type="evidence" value="ECO:0007669"/>
    <property type="project" value="InterPro"/>
</dbReference>
<dbReference type="EC" id="3.4.11.10" evidence="8"/>
<dbReference type="PANTHER" id="PTHR11963">
    <property type="entry name" value="LEUCINE AMINOPEPTIDASE-RELATED"/>
    <property type="match status" value="1"/>
</dbReference>
<evidence type="ECO:0000313" key="11">
    <source>
        <dbReference type="Proteomes" id="UP000008641"/>
    </source>
</evidence>
<dbReference type="Proteomes" id="UP000008641">
    <property type="component" value="Chromosome"/>
</dbReference>
<dbReference type="SUPFAM" id="SSF53187">
    <property type="entry name" value="Zn-dependent exopeptidases"/>
    <property type="match status" value="1"/>
</dbReference>
<evidence type="ECO:0000256" key="8">
    <source>
        <dbReference type="HAMAP-Rule" id="MF_00181"/>
    </source>
</evidence>
<dbReference type="PRINTS" id="PR00481">
    <property type="entry name" value="LAMNOPPTDASE"/>
</dbReference>
<feature type="binding site" evidence="8">
    <location>
        <position position="247"/>
    </location>
    <ligand>
        <name>Mn(2+)</name>
        <dbReference type="ChEBI" id="CHEBI:29035"/>
        <label>2</label>
    </ligand>
</feature>
<dbReference type="GO" id="GO:0005737">
    <property type="term" value="C:cytoplasm"/>
    <property type="evidence" value="ECO:0007669"/>
    <property type="project" value="UniProtKB-SubCell"/>
</dbReference>
<dbReference type="SUPFAM" id="SSF52949">
    <property type="entry name" value="Macro domain-like"/>
    <property type="match status" value="1"/>
</dbReference>
<evidence type="ECO:0000256" key="7">
    <source>
        <dbReference type="ARBA" id="ARBA00023211"/>
    </source>
</evidence>
<sequence length="482" mass="53225">MQNNYLNINFITYSKKEDIHEEADNIILIVTKEQTDRFEFQKSLAQRIDRAFSQNNTEIITALGDKQNFIAVAPDREKEALRLAGASVNASLSNQQAQTARLRGLDELTKDERYAFLEGMLLSSYDFDKYKTKKKSQPITVYIRSRSFPEHKIAELNQLAEAISLTKTLVNEPVNYMDALRFSEVATQVGKQFGFETEVLHKEQIEELKMGGLLAVNKGSETPPTFNIFHYKPENAVNKKPLVLVGKGVMFDTGGYSLKISGNMLTMKCDMAGGAAVLGTVAAIAGNKLPYHVIGLVPATDNKISANALVVDDVITMMDGTTIEVQNTDAEGRLVLADALTYAKRFEPELVIDMATLTGASAAITGSFGIAVLGNAQEQIDELKEAGEQVYERLLQLPLWKEYKELLKSSVADMSNLGGPIGGVSTSSIFLEHFTDYPWIHLDIAGAAFVKEAKGYRQSGATAVPVRLLYEFVNKLISKRQE</sequence>
<dbReference type="HAMAP" id="MF_00181">
    <property type="entry name" value="Cytosol_peptidase_M17"/>
    <property type="match status" value="1"/>
</dbReference>
<comment type="catalytic activity">
    <reaction evidence="1 8">
        <text>Release of an N-terminal amino acid, Xaa-|-Yaa-, in which Xaa is preferably Leu, but may be other amino acids including Pro although not Arg or Lys, and Yaa may be Pro. Amino acid amides and methyl esters are also readily hydrolyzed, but rates on arylamides are exceedingly low.</text>
        <dbReference type="EC" id="3.4.11.1"/>
    </reaction>
</comment>
<feature type="binding site" evidence="8">
    <location>
        <position position="270"/>
    </location>
    <ligand>
        <name>Mn(2+)</name>
        <dbReference type="ChEBI" id="CHEBI:29035"/>
        <label>2</label>
    </ligand>
</feature>
<dbReference type="STRING" id="865938.Weevi_0186"/>
<feature type="binding site" evidence="8">
    <location>
        <position position="252"/>
    </location>
    <ligand>
        <name>Mn(2+)</name>
        <dbReference type="ChEBI" id="CHEBI:29035"/>
        <label>2</label>
    </ligand>
</feature>
<dbReference type="GO" id="GO:0006508">
    <property type="term" value="P:proteolysis"/>
    <property type="evidence" value="ECO:0007669"/>
    <property type="project" value="UniProtKB-KW"/>
</dbReference>
<evidence type="ECO:0000256" key="3">
    <source>
        <dbReference type="ARBA" id="ARBA00009528"/>
    </source>
</evidence>
<dbReference type="GO" id="GO:0030145">
    <property type="term" value="F:manganese ion binding"/>
    <property type="evidence" value="ECO:0007669"/>
    <property type="project" value="UniProtKB-UniRule"/>
</dbReference>
<dbReference type="HOGENOM" id="CLU_013734_6_0_10"/>